<name>A0A172YFG3_9GAMM</name>
<dbReference type="AlphaFoldDB" id="A0A172YFG3"/>
<protein>
    <submittedName>
        <fullName evidence="1">Uncharacterized protein</fullName>
    </submittedName>
</protein>
<accession>A0A172YFG3</accession>
<evidence type="ECO:0000313" key="2">
    <source>
        <dbReference type="Proteomes" id="UP000077875"/>
    </source>
</evidence>
<sequence>MDSLMTKAEWTPLPMIPGGGSDDEGLNFMITNAGARHALLAMASGAVLLLSGCASQQTNEAIQGTAEITRAVLQVFTL</sequence>
<proteinExistence type="predicted"/>
<gene>
    <name evidence="1" type="ORF">A5892_10595</name>
</gene>
<organism evidence="1 2">
    <name type="scientific">Halotalea alkalilenta</name>
    <dbReference type="NCBI Taxonomy" id="376489"/>
    <lineage>
        <taxon>Bacteria</taxon>
        <taxon>Pseudomonadati</taxon>
        <taxon>Pseudomonadota</taxon>
        <taxon>Gammaproteobacteria</taxon>
        <taxon>Oceanospirillales</taxon>
        <taxon>Halomonadaceae</taxon>
        <taxon>Halotalea</taxon>
    </lineage>
</organism>
<dbReference type="EMBL" id="CP015243">
    <property type="protein sequence ID" value="ANF57856.1"/>
    <property type="molecule type" value="Genomic_DNA"/>
</dbReference>
<dbReference type="KEGG" id="haa:A5892_10595"/>
<reference evidence="1 2" key="1">
    <citation type="submission" date="2016-04" db="EMBL/GenBank/DDBJ databases">
        <title>Complete Genome Sequence of Halotalea alkalilenta IHB B 13600.</title>
        <authorList>
            <person name="Swarnkar M.K."/>
            <person name="Sharma A."/>
            <person name="Kaushal K."/>
            <person name="Soni R."/>
            <person name="Rana S."/>
            <person name="Singh A.K."/>
            <person name="Gulati A."/>
        </authorList>
    </citation>
    <scope>NUCLEOTIDE SEQUENCE [LARGE SCALE GENOMIC DNA]</scope>
    <source>
        <strain evidence="1 2">IHB B 13600</strain>
    </source>
</reference>
<dbReference type="STRING" id="376489.A5892_10595"/>
<keyword evidence="2" id="KW-1185">Reference proteome</keyword>
<dbReference type="Proteomes" id="UP000077875">
    <property type="component" value="Chromosome"/>
</dbReference>
<evidence type="ECO:0000313" key="1">
    <source>
        <dbReference type="EMBL" id="ANF57856.1"/>
    </source>
</evidence>